<reference evidence="5" key="1">
    <citation type="submission" date="2025-08" db="UniProtKB">
        <authorList>
            <consortium name="RefSeq"/>
        </authorList>
    </citation>
    <scope>IDENTIFICATION</scope>
    <source>
        <strain evidence="5">14028-0561.14</strain>
        <tissue evidence="5">Whole fly</tissue>
    </source>
</reference>
<evidence type="ECO:0000313" key="5">
    <source>
        <dbReference type="RefSeq" id="XP_017021879.1"/>
    </source>
</evidence>
<evidence type="ECO:0000313" key="4">
    <source>
        <dbReference type="Proteomes" id="UP001652661"/>
    </source>
</evidence>
<accession>A0A6P4IDX5</accession>
<dbReference type="Proteomes" id="UP001652661">
    <property type="component" value="Chromosome 3R"/>
</dbReference>
<evidence type="ECO:0000259" key="3">
    <source>
        <dbReference type="Pfam" id="PF05267"/>
    </source>
</evidence>
<dbReference type="InterPro" id="IPR007931">
    <property type="entry name" value="TsetseEP"/>
</dbReference>
<feature type="domain" description="Protein TsetseEP" evidence="3">
    <location>
        <begin position="55"/>
        <end position="181"/>
    </location>
</feature>
<proteinExistence type="predicted"/>
<sequence>MSQKQSSLLVLCLLCVAASLATKVHKLHFTIKTNAHLAELQSESRELAAIHADVSSTCFNIYRPILDSVTTEYETSYGECVSAYDKSSDVIKSKYDSVRNDIIVTTHNACYEACCKVWQPEAENDLETLIKRVQCAADVSTENSKIMYNVSSNATENAVKIKEEYRVVDTQRNICVNNAERNYVQDTTTTYEQLNACLKGNQPDSVPTPPEAPSDDIPVDIPNPPNANDDNP</sequence>
<keyword evidence="2" id="KW-0732">Signal</keyword>
<dbReference type="OrthoDB" id="8054395at2759"/>
<feature type="compositionally biased region" description="Low complexity" evidence="1">
    <location>
        <begin position="219"/>
        <end position="232"/>
    </location>
</feature>
<protein>
    <recommendedName>
        <fullName evidence="3">Protein TsetseEP domain-containing protein</fullName>
    </recommendedName>
</protein>
<gene>
    <name evidence="5" type="primary">LOC108074365</name>
</gene>
<organism evidence="4 5">
    <name type="scientific">Drosophila kikkawai</name>
    <name type="common">Fruit fly</name>
    <dbReference type="NCBI Taxonomy" id="30033"/>
    <lineage>
        <taxon>Eukaryota</taxon>
        <taxon>Metazoa</taxon>
        <taxon>Ecdysozoa</taxon>
        <taxon>Arthropoda</taxon>
        <taxon>Hexapoda</taxon>
        <taxon>Insecta</taxon>
        <taxon>Pterygota</taxon>
        <taxon>Neoptera</taxon>
        <taxon>Endopterygota</taxon>
        <taxon>Diptera</taxon>
        <taxon>Brachycera</taxon>
        <taxon>Muscomorpha</taxon>
        <taxon>Ephydroidea</taxon>
        <taxon>Drosophilidae</taxon>
        <taxon>Drosophila</taxon>
        <taxon>Sophophora</taxon>
    </lineage>
</organism>
<dbReference type="AlphaFoldDB" id="A0A6P4IDX5"/>
<dbReference type="RefSeq" id="XP_017021879.1">
    <property type="nucleotide sequence ID" value="XM_017166390.1"/>
</dbReference>
<dbReference type="GeneID" id="108074365"/>
<name>A0A6P4IDX5_DROKI</name>
<feature type="chain" id="PRO_5027709975" description="Protein TsetseEP domain-containing protein" evidence="2">
    <location>
        <begin position="22"/>
        <end position="232"/>
    </location>
</feature>
<keyword evidence="4" id="KW-1185">Reference proteome</keyword>
<feature type="signal peptide" evidence="2">
    <location>
        <begin position="1"/>
        <end position="21"/>
    </location>
</feature>
<evidence type="ECO:0000256" key="1">
    <source>
        <dbReference type="SAM" id="MobiDB-lite"/>
    </source>
</evidence>
<dbReference type="Pfam" id="PF05267">
    <property type="entry name" value="DUF725"/>
    <property type="match status" value="1"/>
</dbReference>
<feature type="region of interest" description="Disordered" evidence="1">
    <location>
        <begin position="199"/>
        <end position="232"/>
    </location>
</feature>
<evidence type="ECO:0000256" key="2">
    <source>
        <dbReference type="SAM" id="SignalP"/>
    </source>
</evidence>